<proteinExistence type="predicted"/>
<evidence type="ECO:0000313" key="1">
    <source>
        <dbReference type="Proteomes" id="UP000887565"/>
    </source>
</evidence>
<organism evidence="1 2">
    <name type="scientific">Romanomermis culicivorax</name>
    <name type="common">Nematode worm</name>
    <dbReference type="NCBI Taxonomy" id="13658"/>
    <lineage>
        <taxon>Eukaryota</taxon>
        <taxon>Metazoa</taxon>
        <taxon>Ecdysozoa</taxon>
        <taxon>Nematoda</taxon>
        <taxon>Enoplea</taxon>
        <taxon>Dorylaimia</taxon>
        <taxon>Mermithida</taxon>
        <taxon>Mermithoidea</taxon>
        <taxon>Mermithidae</taxon>
        <taxon>Romanomermis</taxon>
    </lineage>
</organism>
<accession>A0A915I9H3</accession>
<dbReference type="AlphaFoldDB" id="A0A915I9H3"/>
<keyword evidence="1" id="KW-1185">Reference proteome</keyword>
<reference evidence="2" key="1">
    <citation type="submission" date="2022-11" db="UniProtKB">
        <authorList>
            <consortium name="WormBaseParasite"/>
        </authorList>
    </citation>
    <scope>IDENTIFICATION</scope>
</reference>
<dbReference type="Proteomes" id="UP000887565">
    <property type="component" value="Unplaced"/>
</dbReference>
<protein>
    <submittedName>
        <fullName evidence="2">40S ribosomal protein S21</fullName>
    </submittedName>
</protein>
<evidence type="ECO:0000313" key="2">
    <source>
        <dbReference type="WBParaSite" id="nRc.2.0.1.t10517-RA"/>
    </source>
</evidence>
<dbReference type="WBParaSite" id="nRc.2.0.1.t10517-RA">
    <property type="protein sequence ID" value="nRc.2.0.1.t10517-RA"/>
    <property type="gene ID" value="nRc.2.0.1.g10517"/>
</dbReference>
<name>A0A915I9H3_ROMCU</name>
<sequence length="68" mass="7836">NRIIFLNSDRRKGKYQKHQCLSKTVAPCGRVNTAITVMNDLDNKRFVKVDEGVATESINQLRDSRTRE</sequence>